<sequence>MIGTTPGTDIGPGTTATLSTMDDAAVATGTRAGTEVDSDLGTELQHFEELDGKAGHSHIPGSSSSSPDEAVAGTSLGPPLPDSRAHLELLRTRAPNSCGHFEDPPTATIPEK</sequence>
<feature type="compositionally biased region" description="Low complexity" evidence="1">
    <location>
        <begin position="1"/>
        <end position="17"/>
    </location>
</feature>
<keyword evidence="3" id="KW-1185">Reference proteome</keyword>
<dbReference type="EMBL" id="KB469745">
    <property type="protein sequence ID" value="EMP42558.1"/>
    <property type="molecule type" value="Genomic_DNA"/>
</dbReference>
<protein>
    <submittedName>
        <fullName evidence="2">Uncharacterized protein</fullName>
    </submittedName>
</protein>
<feature type="compositionally biased region" description="Basic and acidic residues" evidence="1">
    <location>
        <begin position="45"/>
        <end position="54"/>
    </location>
</feature>
<dbReference type="Proteomes" id="UP000031443">
    <property type="component" value="Unassembled WGS sequence"/>
</dbReference>
<name>M7CCV6_CHEMY</name>
<feature type="region of interest" description="Disordered" evidence="1">
    <location>
        <begin position="1"/>
        <end position="112"/>
    </location>
</feature>
<organism evidence="2 3">
    <name type="scientific">Chelonia mydas</name>
    <name type="common">Green sea-turtle</name>
    <name type="synonym">Chelonia agassizi</name>
    <dbReference type="NCBI Taxonomy" id="8469"/>
    <lineage>
        <taxon>Eukaryota</taxon>
        <taxon>Metazoa</taxon>
        <taxon>Chordata</taxon>
        <taxon>Craniata</taxon>
        <taxon>Vertebrata</taxon>
        <taxon>Euteleostomi</taxon>
        <taxon>Archelosauria</taxon>
        <taxon>Testudinata</taxon>
        <taxon>Testudines</taxon>
        <taxon>Cryptodira</taxon>
        <taxon>Durocryptodira</taxon>
        <taxon>Americhelydia</taxon>
        <taxon>Chelonioidea</taxon>
        <taxon>Cheloniidae</taxon>
        <taxon>Chelonia</taxon>
    </lineage>
</organism>
<gene>
    <name evidence="2" type="ORF">UY3_00164</name>
</gene>
<evidence type="ECO:0000313" key="3">
    <source>
        <dbReference type="Proteomes" id="UP000031443"/>
    </source>
</evidence>
<evidence type="ECO:0000313" key="2">
    <source>
        <dbReference type="EMBL" id="EMP42558.1"/>
    </source>
</evidence>
<accession>M7CCV6</accession>
<feature type="compositionally biased region" description="Low complexity" evidence="1">
    <location>
        <begin position="57"/>
        <end position="67"/>
    </location>
</feature>
<reference evidence="3" key="1">
    <citation type="journal article" date="2013" name="Nat. Genet.">
        <title>The draft genomes of soft-shell turtle and green sea turtle yield insights into the development and evolution of the turtle-specific body plan.</title>
        <authorList>
            <person name="Wang Z."/>
            <person name="Pascual-Anaya J."/>
            <person name="Zadissa A."/>
            <person name="Li W."/>
            <person name="Niimura Y."/>
            <person name="Huang Z."/>
            <person name="Li C."/>
            <person name="White S."/>
            <person name="Xiong Z."/>
            <person name="Fang D."/>
            <person name="Wang B."/>
            <person name="Ming Y."/>
            <person name="Chen Y."/>
            <person name="Zheng Y."/>
            <person name="Kuraku S."/>
            <person name="Pignatelli M."/>
            <person name="Herrero J."/>
            <person name="Beal K."/>
            <person name="Nozawa M."/>
            <person name="Li Q."/>
            <person name="Wang J."/>
            <person name="Zhang H."/>
            <person name="Yu L."/>
            <person name="Shigenobu S."/>
            <person name="Wang J."/>
            <person name="Liu J."/>
            <person name="Flicek P."/>
            <person name="Searle S."/>
            <person name="Wang J."/>
            <person name="Kuratani S."/>
            <person name="Yin Y."/>
            <person name="Aken B."/>
            <person name="Zhang G."/>
            <person name="Irie N."/>
        </authorList>
    </citation>
    <scope>NUCLEOTIDE SEQUENCE [LARGE SCALE GENOMIC DNA]</scope>
</reference>
<proteinExistence type="predicted"/>
<dbReference type="AlphaFoldDB" id="M7CCV6"/>
<evidence type="ECO:0000256" key="1">
    <source>
        <dbReference type="SAM" id="MobiDB-lite"/>
    </source>
</evidence>